<comment type="caution">
    <text evidence="1">The sequence shown here is derived from an EMBL/GenBank/DDBJ whole genome shotgun (WGS) entry which is preliminary data.</text>
</comment>
<evidence type="ECO:0000313" key="2">
    <source>
        <dbReference type="Proteomes" id="UP001281147"/>
    </source>
</evidence>
<evidence type="ECO:0000313" key="1">
    <source>
        <dbReference type="EMBL" id="KAK3725456.1"/>
    </source>
</evidence>
<dbReference type="EMBL" id="JAUTXU010000002">
    <property type="protein sequence ID" value="KAK3725456.1"/>
    <property type="molecule type" value="Genomic_DNA"/>
</dbReference>
<proteinExistence type="predicted"/>
<name>A0ACC3NYU6_9PEZI</name>
<reference evidence="1" key="1">
    <citation type="submission" date="2023-07" db="EMBL/GenBank/DDBJ databases">
        <title>Black Yeasts Isolated from many extreme environments.</title>
        <authorList>
            <person name="Coleine C."/>
            <person name="Stajich J.E."/>
            <person name="Selbmann L."/>
        </authorList>
    </citation>
    <scope>NUCLEOTIDE SEQUENCE</scope>
    <source>
        <strain evidence="1">CCFEE 5714</strain>
    </source>
</reference>
<protein>
    <submittedName>
        <fullName evidence="1">Uncharacterized protein</fullName>
    </submittedName>
</protein>
<dbReference type="Proteomes" id="UP001281147">
    <property type="component" value="Unassembled WGS sequence"/>
</dbReference>
<organism evidence="1 2">
    <name type="scientific">Vermiconidia calcicola</name>
    <dbReference type="NCBI Taxonomy" id="1690605"/>
    <lineage>
        <taxon>Eukaryota</taxon>
        <taxon>Fungi</taxon>
        <taxon>Dikarya</taxon>
        <taxon>Ascomycota</taxon>
        <taxon>Pezizomycotina</taxon>
        <taxon>Dothideomycetes</taxon>
        <taxon>Dothideomycetidae</taxon>
        <taxon>Mycosphaerellales</taxon>
        <taxon>Extremaceae</taxon>
        <taxon>Vermiconidia</taxon>
    </lineage>
</organism>
<gene>
    <name evidence="1" type="ORF">LTR37_000426</name>
</gene>
<sequence>MASVKPFVVIARRLEKSEEKKGKDITLLKDVGKYEVEQDQCGAYCAMVPREGDQTPITIFESYDSKEYLLDDVKGHRSSKEYKKFKEIETKEQMLDKPTEIAFYATKFGFLQREDAPSVPLNDQFIWVAKLTAQPGKRDEMVEACRVHTENVKRTEDETFTFLVLESTDNDVDILLFERYSSESYFKDVHSTSDSMKEYRSKIGPILAKRDSAGFSAVAGFLDKRETIFRSA</sequence>
<accession>A0ACC3NYU6</accession>
<keyword evidence="2" id="KW-1185">Reference proteome</keyword>